<sequence length="318" mass="35136">MMRGAGATAGDRECGMRMAMGGGLTARFAAELRADQSAGGTIPRLVLGARLRWLRATSQISEVVAAQVVGSQARLNAMEAGIIRSRLHDVIALCDLYQVDEHATRVSLLELARQGQRGGWWQAYRPVIPEWFLPYLGIEQAADVIRCYAVVCVPDLLQTDTYARAHIDLVHPDAPPAENEMRVRLRMQRQQRVLGQGQGAQLWAILDEAALRRSVGGKAVMFRQLEHLLEVNDRPNVTIQVIPFAASGHVALSGPITLLRSQRHDVPDMVYLEHLAGVLYPDRASDCEYYRHALNGMAVQALPPHRTSALLVQMINSL</sequence>
<proteinExistence type="predicted"/>
<evidence type="ECO:0000259" key="1">
    <source>
        <dbReference type="Pfam" id="PF19054"/>
    </source>
</evidence>
<comment type="caution">
    <text evidence="2">The sequence shown here is derived from an EMBL/GenBank/DDBJ whole genome shotgun (WGS) entry which is preliminary data.</text>
</comment>
<dbReference type="Pfam" id="PF19054">
    <property type="entry name" value="DUF5753"/>
    <property type="match status" value="1"/>
</dbReference>
<dbReference type="Proteomes" id="UP000305238">
    <property type="component" value="Unassembled WGS sequence"/>
</dbReference>
<keyword evidence="3" id="KW-1185">Reference proteome</keyword>
<dbReference type="OrthoDB" id="3458771at2"/>
<feature type="domain" description="DUF5753" evidence="1">
    <location>
        <begin position="135"/>
        <end position="311"/>
    </location>
</feature>
<organism evidence="2 3">
    <name type="scientific">Actinomadura geliboluensis</name>
    <dbReference type="NCBI Taxonomy" id="882440"/>
    <lineage>
        <taxon>Bacteria</taxon>
        <taxon>Bacillati</taxon>
        <taxon>Actinomycetota</taxon>
        <taxon>Actinomycetes</taxon>
        <taxon>Streptosporangiales</taxon>
        <taxon>Thermomonosporaceae</taxon>
        <taxon>Actinomadura</taxon>
    </lineage>
</organism>
<name>A0A5S4HJW0_9ACTN</name>
<reference evidence="2 3" key="1">
    <citation type="submission" date="2019-05" db="EMBL/GenBank/DDBJ databases">
        <title>Draft genome sequence of Actinomadura geliboluensis A8036.</title>
        <authorList>
            <person name="Saricaoglu S."/>
            <person name="Isik K."/>
        </authorList>
    </citation>
    <scope>NUCLEOTIDE SEQUENCE [LARGE SCALE GENOMIC DNA]</scope>
    <source>
        <strain evidence="2 3">A8036</strain>
    </source>
</reference>
<accession>A0A5S4HJW0</accession>
<gene>
    <name evidence="2" type="ORF">ETD96_11830</name>
</gene>
<dbReference type="AlphaFoldDB" id="A0A5S4HJW0"/>
<protein>
    <submittedName>
        <fullName evidence="2">Helix-turn-helix domain-containing protein</fullName>
    </submittedName>
</protein>
<dbReference type="Pfam" id="PF13560">
    <property type="entry name" value="HTH_31"/>
    <property type="match status" value="1"/>
</dbReference>
<evidence type="ECO:0000313" key="2">
    <source>
        <dbReference type="EMBL" id="TMR40260.1"/>
    </source>
</evidence>
<dbReference type="EMBL" id="VCKZ01000063">
    <property type="protein sequence ID" value="TMR40260.1"/>
    <property type="molecule type" value="Genomic_DNA"/>
</dbReference>
<dbReference type="InterPro" id="IPR043917">
    <property type="entry name" value="DUF5753"/>
</dbReference>
<evidence type="ECO:0000313" key="3">
    <source>
        <dbReference type="Proteomes" id="UP000305238"/>
    </source>
</evidence>